<feature type="compositionally biased region" description="Basic and acidic residues" evidence="1">
    <location>
        <begin position="13"/>
        <end position="26"/>
    </location>
</feature>
<keyword evidence="3" id="KW-1185">Reference proteome</keyword>
<protein>
    <submittedName>
        <fullName evidence="2">Uncharacterized protein</fullName>
    </submittedName>
</protein>
<gene>
    <name evidence="2" type="ORF">HanXRQr2_Chr01g0043841</name>
</gene>
<feature type="compositionally biased region" description="Gly residues" evidence="1">
    <location>
        <begin position="348"/>
        <end position="358"/>
    </location>
</feature>
<feature type="compositionally biased region" description="Acidic residues" evidence="1">
    <location>
        <begin position="319"/>
        <end position="331"/>
    </location>
</feature>
<reference evidence="2" key="2">
    <citation type="submission" date="2020-06" db="EMBL/GenBank/DDBJ databases">
        <title>Helianthus annuus Genome sequencing and assembly Release 2.</title>
        <authorList>
            <person name="Gouzy J."/>
            <person name="Langlade N."/>
            <person name="Munos S."/>
        </authorList>
    </citation>
    <scope>NUCLEOTIDE SEQUENCE</scope>
    <source>
        <tissue evidence="2">Leaves</tissue>
    </source>
</reference>
<feature type="compositionally biased region" description="Acidic residues" evidence="1">
    <location>
        <begin position="366"/>
        <end position="379"/>
    </location>
</feature>
<feature type="region of interest" description="Disordered" evidence="1">
    <location>
        <begin position="288"/>
        <end position="383"/>
    </location>
</feature>
<feature type="compositionally biased region" description="Pro residues" evidence="1">
    <location>
        <begin position="449"/>
        <end position="463"/>
    </location>
</feature>
<evidence type="ECO:0000313" key="3">
    <source>
        <dbReference type="Proteomes" id="UP000215914"/>
    </source>
</evidence>
<accession>A0A9K3JZ23</accession>
<evidence type="ECO:0000313" key="2">
    <source>
        <dbReference type="EMBL" id="KAF5823951.1"/>
    </source>
</evidence>
<feature type="region of interest" description="Disordered" evidence="1">
    <location>
        <begin position="1"/>
        <end position="26"/>
    </location>
</feature>
<organism evidence="2 3">
    <name type="scientific">Helianthus annuus</name>
    <name type="common">Common sunflower</name>
    <dbReference type="NCBI Taxonomy" id="4232"/>
    <lineage>
        <taxon>Eukaryota</taxon>
        <taxon>Viridiplantae</taxon>
        <taxon>Streptophyta</taxon>
        <taxon>Embryophyta</taxon>
        <taxon>Tracheophyta</taxon>
        <taxon>Spermatophyta</taxon>
        <taxon>Magnoliopsida</taxon>
        <taxon>eudicotyledons</taxon>
        <taxon>Gunneridae</taxon>
        <taxon>Pentapetalae</taxon>
        <taxon>asterids</taxon>
        <taxon>campanulids</taxon>
        <taxon>Asterales</taxon>
        <taxon>Asteraceae</taxon>
        <taxon>Asteroideae</taxon>
        <taxon>Heliantheae alliance</taxon>
        <taxon>Heliantheae</taxon>
        <taxon>Helianthus</taxon>
    </lineage>
</organism>
<evidence type="ECO:0000256" key="1">
    <source>
        <dbReference type="SAM" id="MobiDB-lite"/>
    </source>
</evidence>
<feature type="compositionally biased region" description="Basic and acidic residues" evidence="1">
    <location>
        <begin position="304"/>
        <end position="314"/>
    </location>
</feature>
<dbReference type="AlphaFoldDB" id="A0A9K3JZ23"/>
<sequence>MMAPKEGKRKPATKKENKTEEEIMSEKRHNQIAYLDPEEKLTELKDITKWIRESRINYAVTFSTPVYKSLVKAFWDSANVGQIDGKEVISGHVENVDVVVSPDILNEVLQLQDSPDAPVSVPIRCTRGCLLRMKCTGDIFSMQINKGDLPLRYQFLLHILIQCLSNKRAGYDMVSNELVGLMVALVLNKPFSISRFIFENMKENLTRTGKNRTIGSKYWMYPRFLQMIMNVQHPSLPKADNDVLKIEAMNFHSLRLIKNLAHKRYKESVPPRKLFGALHNTAYVAPADNKWRHEDSQSDDEEPELKRMMSEKFGPEPVVSDESDSDDDGDVGGDGGDAGAVGASSVGTTGGTSAGGVSAGDTSAGGDDEADSDSDDDLLLEPRYEMYLDERGVRRYRKIRQENDPEYVPSDPETERARKRKARKSAEHQKKKKAQKCLSTSSRGSVPQAPIPEPPVVSSPPAA</sequence>
<feature type="region of interest" description="Disordered" evidence="1">
    <location>
        <begin position="398"/>
        <end position="463"/>
    </location>
</feature>
<dbReference type="Gramene" id="mRNA:HanXRQr2_Chr01g0043841">
    <property type="protein sequence ID" value="mRNA:HanXRQr2_Chr01g0043841"/>
    <property type="gene ID" value="HanXRQr2_Chr01g0043841"/>
</dbReference>
<dbReference type="Proteomes" id="UP000215914">
    <property type="component" value="Unassembled WGS sequence"/>
</dbReference>
<name>A0A9K3JZ23_HELAN</name>
<feature type="compositionally biased region" description="Basic residues" evidence="1">
    <location>
        <begin position="417"/>
        <end position="435"/>
    </location>
</feature>
<dbReference type="EMBL" id="MNCJ02000316">
    <property type="protein sequence ID" value="KAF5823951.1"/>
    <property type="molecule type" value="Genomic_DNA"/>
</dbReference>
<reference evidence="2" key="1">
    <citation type="journal article" date="2017" name="Nature">
        <title>The sunflower genome provides insights into oil metabolism, flowering and Asterid evolution.</title>
        <authorList>
            <person name="Badouin H."/>
            <person name="Gouzy J."/>
            <person name="Grassa C.J."/>
            <person name="Murat F."/>
            <person name="Staton S.E."/>
            <person name="Cottret L."/>
            <person name="Lelandais-Briere C."/>
            <person name="Owens G.L."/>
            <person name="Carrere S."/>
            <person name="Mayjonade B."/>
            <person name="Legrand L."/>
            <person name="Gill N."/>
            <person name="Kane N.C."/>
            <person name="Bowers J.E."/>
            <person name="Hubner S."/>
            <person name="Bellec A."/>
            <person name="Berard A."/>
            <person name="Berges H."/>
            <person name="Blanchet N."/>
            <person name="Boniface M.C."/>
            <person name="Brunel D."/>
            <person name="Catrice O."/>
            <person name="Chaidir N."/>
            <person name="Claudel C."/>
            <person name="Donnadieu C."/>
            <person name="Faraut T."/>
            <person name="Fievet G."/>
            <person name="Helmstetter N."/>
            <person name="King M."/>
            <person name="Knapp S.J."/>
            <person name="Lai Z."/>
            <person name="Le Paslier M.C."/>
            <person name="Lippi Y."/>
            <person name="Lorenzon L."/>
            <person name="Mandel J.R."/>
            <person name="Marage G."/>
            <person name="Marchand G."/>
            <person name="Marquand E."/>
            <person name="Bret-Mestries E."/>
            <person name="Morien E."/>
            <person name="Nambeesan S."/>
            <person name="Nguyen T."/>
            <person name="Pegot-Espagnet P."/>
            <person name="Pouilly N."/>
            <person name="Raftis F."/>
            <person name="Sallet E."/>
            <person name="Schiex T."/>
            <person name="Thomas J."/>
            <person name="Vandecasteele C."/>
            <person name="Vares D."/>
            <person name="Vear F."/>
            <person name="Vautrin S."/>
            <person name="Crespi M."/>
            <person name="Mangin B."/>
            <person name="Burke J.M."/>
            <person name="Salse J."/>
            <person name="Munos S."/>
            <person name="Vincourt P."/>
            <person name="Rieseberg L.H."/>
            <person name="Langlade N.B."/>
        </authorList>
    </citation>
    <scope>NUCLEOTIDE SEQUENCE</scope>
    <source>
        <tissue evidence="2">Leaves</tissue>
    </source>
</reference>
<proteinExistence type="predicted"/>
<comment type="caution">
    <text evidence="2">The sequence shown here is derived from an EMBL/GenBank/DDBJ whole genome shotgun (WGS) entry which is preliminary data.</text>
</comment>